<keyword evidence="1 2" id="KW-0645">Protease</keyword>
<keyword evidence="1 2" id="KW-0479">Metal-binding</keyword>
<dbReference type="GO" id="GO:0006508">
    <property type="term" value="P:proteolysis"/>
    <property type="evidence" value="ECO:0007669"/>
    <property type="project" value="UniProtKB-KW"/>
</dbReference>
<feature type="domain" description="Peptidase M12A" evidence="4">
    <location>
        <begin position="82"/>
        <end position="320"/>
    </location>
</feature>
<evidence type="ECO:0000313" key="5">
    <source>
        <dbReference type="EMBL" id="KAK0156144.1"/>
    </source>
</evidence>
<evidence type="ECO:0000259" key="4">
    <source>
        <dbReference type="PROSITE" id="PS51864"/>
    </source>
</evidence>
<comment type="caution">
    <text evidence="1">Lacks conserved residue(s) required for the propagation of feature annotation.</text>
</comment>
<name>A0AA47NDB4_MERPO</name>
<dbReference type="AlphaFoldDB" id="A0AA47NDB4"/>
<dbReference type="Proteomes" id="UP001174136">
    <property type="component" value="Unassembled WGS sequence"/>
</dbReference>
<dbReference type="SMART" id="SM00235">
    <property type="entry name" value="ZnMc"/>
    <property type="match status" value="1"/>
</dbReference>
<feature type="signal peptide" evidence="2">
    <location>
        <begin position="1"/>
        <end position="20"/>
    </location>
</feature>
<keyword evidence="1 2" id="KW-0862">Zinc</keyword>
<dbReference type="InterPro" id="IPR006026">
    <property type="entry name" value="Peptidase_Metallo"/>
</dbReference>
<evidence type="ECO:0000256" key="1">
    <source>
        <dbReference type="PROSITE-ProRule" id="PRU01211"/>
    </source>
</evidence>
<protein>
    <recommendedName>
        <fullName evidence="2">Metalloendopeptidase</fullName>
        <ecNumber evidence="2">3.4.24.-</ecNumber>
    </recommendedName>
</protein>
<dbReference type="GO" id="GO:0008270">
    <property type="term" value="F:zinc ion binding"/>
    <property type="evidence" value="ECO:0007669"/>
    <property type="project" value="UniProtKB-UniRule"/>
</dbReference>
<sequence>MASFITLLLILALATSSVFSIPPDMGNRKAEEDDNEVDDAEDNAESPDTIDAIETANARLDNMRGGRSVQFGDIIQPLTSRNASPCTARGCKWPKHKDGYVYVPVAFSSKYSESGSSKSSKCVNSEIFYMGIQSMKLLASSRSHLCLSEGKAEQQVIIRSLVEFYSVTCIRFVHRRRQRDYIYFLPSTGCWSYLGRQGGRQFISLQKGGCVYKRVIQHEVLHALGFHHEQSRSDRDKFVNILYRNIQPGKRSNFRKVATNNLGTPYDYNSIMHYGRYAFSNSRGVRETIVPKPDSTVVIGKATKMSTNDIRRVNQLYQCSK</sequence>
<evidence type="ECO:0000256" key="3">
    <source>
        <dbReference type="SAM" id="MobiDB-lite"/>
    </source>
</evidence>
<feature type="active site" evidence="1">
    <location>
        <position position="219"/>
    </location>
</feature>
<gene>
    <name evidence="5" type="primary">ASTL</name>
    <name evidence="5" type="ORF">N1851_000567</name>
</gene>
<organism evidence="5 6">
    <name type="scientific">Merluccius polli</name>
    <name type="common">Benguela hake</name>
    <name type="synonym">Merluccius cadenati</name>
    <dbReference type="NCBI Taxonomy" id="89951"/>
    <lineage>
        <taxon>Eukaryota</taxon>
        <taxon>Metazoa</taxon>
        <taxon>Chordata</taxon>
        <taxon>Craniata</taxon>
        <taxon>Vertebrata</taxon>
        <taxon>Euteleostomi</taxon>
        <taxon>Actinopterygii</taxon>
        <taxon>Neopterygii</taxon>
        <taxon>Teleostei</taxon>
        <taxon>Neoteleostei</taxon>
        <taxon>Acanthomorphata</taxon>
        <taxon>Zeiogadaria</taxon>
        <taxon>Gadariae</taxon>
        <taxon>Gadiformes</taxon>
        <taxon>Gadoidei</taxon>
        <taxon>Merlucciidae</taxon>
        <taxon>Merluccius</taxon>
    </lineage>
</organism>
<dbReference type="InterPro" id="IPR001506">
    <property type="entry name" value="Peptidase_M12A"/>
</dbReference>
<accession>A0AA47NDB4</accession>
<feature type="chain" id="PRO_5041484735" description="Metalloendopeptidase" evidence="2">
    <location>
        <begin position="21"/>
        <end position="321"/>
    </location>
</feature>
<keyword evidence="1 2" id="KW-0378">Hydrolase</keyword>
<feature type="region of interest" description="Disordered" evidence="3">
    <location>
        <begin position="22"/>
        <end position="48"/>
    </location>
</feature>
<dbReference type="PANTHER" id="PTHR10127">
    <property type="entry name" value="DISCOIDIN, CUB, EGF, LAMININ , AND ZINC METALLOPROTEASE DOMAIN CONTAINING"/>
    <property type="match status" value="1"/>
</dbReference>
<dbReference type="Gene3D" id="3.40.390.10">
    <property type="entry name" value="Collagenase (Catalytic Domain)"/>
    <property type="match status" value="1"/>
</dbReference>
<dbReference type="GO" id="GO:0004222">
    <property type="term" value="F:metalloendopeptidase activity"/>
    <property type="evidence" value="ECO:0007669"/>
    <property type="project" value="UniProtKB-UniRule"/>
</dbReference>
<feature type="binding site" evidence="1">
    <location>
        <position position="218"/>
    </location>
    <ligand>
        <name>Zn(2+)</name>
        <dbReference type="ChEBI" id="CHEBI:29105"/>
        <note>catalytic</note>
    </ligand>
</feature>
<dbReference type="SUPFAM" id="SSF55486">
    <property type="entry name" value="Metalloproteases ('zincins'), catalytic domain"/>
    <property type="match status" value="1"/>
</dbReference>
<dbReference type="EMBL" id="JAOPHQ010000027">
    <property type="protein sequence ID" value="KAK0156144.1"/>
    <property type="molecule type" value="Genomic_DNA"/>
</dbReference>
<comment type="caution">
    <text evidence="5">The sequence shown here is derived from an EMBL/GenBank/DDBJ whole genome shotgun (WGS) entry which is preliminary data.</text>
</comment>
<keyword evidence="2" id="KW-0732">Signal</keyword>
<reference evidence="5" key="1">
    <citation type="journal article" date="2023" name="Front. Mar. Sci.">
        <title>A new Merluccius polli reference genome to investigate the effects of global change in West African waters.</title>
        <authorList>
            <person name="Mateo J.L."/>
            <person name="Blanco-Fernandez C."/>
            <person name="Garcia-Vazquez E."/>
            <person name="Machado-Schiaffino G."/>
        </authorList>
    </citation>
    <scope>NUCLEOTIDE SEQUENCE</scope>
    <source>
        <strain evidence="5">C29</strain>
        <tissue evidence="5">Fin</tissue>
    </source>
</reference>
<keyword evidence="1 2" id="KW-0482">Metalloprotease</keyword>
<dbReference type="PRINTS" id="PR00480">
    <property type="entry name" value="ASTACIN"/>
</dbReference>
<keyword evidence="6" id="KW-1185">Reference proteome</keyword>
<comment type="cofactor">
    <cofactor evidence="1 2">
        <name>Zn(2+)</name>
        <dbReference type="ChEBI" id="CHEBI:29105"/>
    </cofactor>
    <text evidence="1 2">Binds 1 zinc ion per subunit.</text>
</comment>
<feature type="binding site" evidence="1">
    <location>
        <position position="222"/>
    </location>
    <ligand>
        <name>Zn(2+)</name>
        <dbReference type="ChEBI" id="CHEBI:29105"/>
        <note>catalytic</note>
    </ligand>
</feature>
<evidence type="ECO:0000256" key="2">
    <source>
        <dbReference type="RuleBase" id="RU361183"/>
    </source>
</evidence>
<feature type="compositionally biased region" description="Acidic residues" evidence="3">
    <location>
        <begin position="32"/>
        <end position="45"/>
    </location>
</feature>
<feature type="binding site" evidence="1">
    <location>
        <position position="228"/>
    </location>
    <ligand>
        <name>Zn(2+)</name>
        <dbReference type="ChEBI" id="CHEBI:29105"/>
        <note>catalytic</note>
    </ligand>
</feature>
<dbReference type="Pfam" id="PF01400">
    <property type="entry name" value="Astacin"/>
    <property type="match status" value="1"/>
</dbReference>
<evidence type="ECO:0000313" key="6">
    <source>
        <dbReference type="Proteomes" id="UP001174136"/>
    </source>
</evidence>
<proteinExistence type="predicted"/>
<dbReference type="PANTHER" id="PTHR10127:SF899">
    <property type="entry name" value="ASTACIN-LIKE METALLOENDOPEPTIDASE-RELATED"/>
    <property type="match status" value="1"/>
</dbReference>
<dbReference type="PROSITE" id="PS51864">
    <property type="entry name" value="ASTACIN"/>
    <property type="match status" value="1"/>
</dbReference>
<dbReference type="EC" id="3.4.24.-" evidence="2"/>
<dbReference type="InterPro" id="IPR024079">
    <property type="entry name" value="MetalloPept_cat_dom_sf"/>
</dbReference>